<keyword evidence="1" id="KW-0472">Membrane</keyword>
<keyword evidence="1" id="KW-1133">Transmembrane helix</keyword>
<feature type="transmembrane region" description="Helical" evidence="1">
    <location>
        <begin position="33"/>
        <end position="55"/>
    </location>
</feature>
<gene>
    <name evidence="2" type="ORF">ASPWEDRAFT_722635</name>
</gene>
<dbReference type="AlphaFoldDB" id="A0A1L9R6X4"/>
<dbReference type="VEuPathDB" id="FungiDB:ASPWEDRAFT_722635"/>
<dbReference type="GeneID" id="63755086"/>
<accession>A0A1L9R6X4</accession>
<evidence type="ECO:0000256" key="1">
    <source>
        <dbReference type="SAM" id="Phobius"/>
    </source>
</evidence>
<reference evidence="3" key="1">
    <citation type="journal article" date="2017" name="Genome Biol.">
        <title>Comparative genomics reveals high biological diversity and specific adaptations in the industrially and medically important fungal genus Aspergillus.</title>
        <authorList>
            <person name="de Vries R.P."/>
            <person name="Riley R."/>
            <person name="Wiebenga A."/>
            <person name="Aguilar-Osorio G."/>
            <person name="Amillis S."/>
            <person name="Uchima C.A."/>
            <person name="Anderluh G."/>
            <person name="Asadollahi M."/>
            <person name="Askin M."/>
            <person name="Barry K."/>
            <person name="Battaglia E."/>
            <person name="Bayram O."/>
            <person name="Benocci T."/>
            <person name="Braus-Stromeyer S.A."/>
            <person name="Caldana C."/>
            <person name="Canovas D."/>
            <person name="Cerqueira G.C."/>
            <person name="Chen F."/>
            <person name="Chen W."/>
            <person name="Choi C."/>
            <person name="Clum A."/>
            <person name="Dos Santos R.A."/>
            <person name="Damasio A.R."/>
            <person name="Diallinas G."/>
            <person name="Emri T."/>
            <person name="Fekete E."/>
            <person name="Flipphi M."/>
            <person name="Freyberg S."/>
            <person name="Gallo A."/>
            <person name="Gournas C."/>
            <person name="Habgood R."/>
            <person name="Hainaut M."/>
            <person name="Harispe M.L."/>
            <person name="Henrissat B."/>
            <person name="Hilden K.S."/>
            <person name="Hope R."/>
            <person name="Hossain A."/>
            <person name="Karabika E."/>
            <person name="Karaffa L."/>
            <person name="Karanyi Z."/>
            <person name="Krasevec N."/>
            <person name="Kuo A."/>
            <person name="Kusch H."/>
            <person name="LaButti K."/>
            <person name="Lagendijk E.L."/>
            <person name="Lapidus A."/>
            <person name="Levasseur A."/>
            <person name="Lindquist E."/>
            <person name="Lipzen A."/>
            <person name="Logrieco A.F."/>
            <person name="MacCabe A."/>
            <person name="Maekelae M.R."/>
            <person name="Malavazi I."/>
            <person name="Melin P."/>
            <person name="Meyer V."/>
            <person name="Mielnichuk N."/>
            <person name="Miskei M."/>
            <person name="Molnar A.P."/>
            <person name="Mule G."/>
            <person name="Ngan C.Y."/>
            <person name="Orejas M."/>
            <person name="Orosz E."/>
            <person name="Ouedraogo J.P."/>
            <person name="Overkamp K.M."/>
            <person name="Park H.-S."/>
            <person name="Perrone G."/>
            <person name="Piumi F."/>
            <person name="Punt P.J."/>
            <person name="Ram A.F."/>
            <person name="Ramon A."/>
            <person name="Rauscher S."/>
            <person name="Record E."/>
            <person name="Riano-Pachon D.M."/>
            <person name="Robert V."/>
            <person name="Roehrig J."/>
            <person name="Ruller R."/>
            <person name="Salamov A."/>
            <person name="Salih N.S."/>
            <person name="Samson R.A."/>
            <person name="Sandor E."/>
            <person name="Sanguinetti M."/>
            <person name="Schuetze T."/>
            <person name="Sepcic K."/>
            <person name="Shelest E."/>
            <person name="Sherlock G."/>
            <person name="Sophianopoulou V."/>
            <person name="Squina F.M."/>
            <person name="Sun H."/>
            <person name="Susca A."/>
            <person name="Todd R.B."/>
            <person name="Tsang A."/>
            <person name="Unkles S.E."/>
            <person name="van de Wiele N."/>
            <person name="van Rossen-Uffink D."/>
            <person name="Oliveira J.V."/>
            <person name="Vesth T.C."/>
            <person name="Visser J."/>
            <person name="Yu J.-H."/>
            <person name="Zhou M."/>
            <person name="Andersen M.R."/>
            <person name="Archer D.B."/>
            <person name="Baker S.E."/>
            <person name="Benoit I."/>
            <person name="Brakhage A.A."/>
            <person name="Braus G.H."/>
            <person name="Fischer R."/>
            <person name="Frisvad J.C."/>
            <person name="Goldman G.H."/>
            <person name="Houbraken J."/>
            <person name="Oakley B."/>
            <person name="Pocsi I."/>
            <person name="Scazzocchio C."/>
            <person name="Seiboth B."/>
            <person name="vanKuyk P.A."/>
            <person name="Wortman J."/>
            <person name="Dyer P.S."/>
            <person name="Grigoriev I.V."/>
        </authorList>
    </citation>
    <scope>NUCLEOTIDE SEQUENCE [LARGE SCALE GENOMIC DNA]</scope>
    <source>
        <strain evidence="3">DTO 134E9</strain>
    </source>
</reference>
<evidence type="ECO:0000313" key="3">
    <source>
        <dbReference type="Proteomes" id="UP000184383"/>
    </source>
</evidence>
<dbReference type="RefSeq" id="XP_040684337.1">
    <property type="nucleotide sequence ID" value="XM_040839238.1"/>
</dbReference>
<dbReference type="Proteomes" id="UP000184383">
    <property type="component" value="Unassembled WGS sequence"/>
</dbReference>
<sequence length="130" mass="14637">MKKTMDGSGFVGTVAFSVFHFFFFFFFSHSSCVSVVMLSMLGNEVIIVIGLDIILCDSGISSIERSRNANDVFVCCACEKNFHRYGVILTGNLLITGWHQYSRTLRFLLTTSLFGYINHYSNLLDSTRSC</sequence>
<protein>
    <submittedName>
        <fullName evidence="2">Uncharacterized protein</fullName>
    </submittedName>
</protein>
<keyword evidence="3" id="KW-1185">Reference proteome</keyword>
<feature type="transmembrane region" description="Helical" evidence="1">
    <location>
        <begin position="7"/>
        <end position="27"/>
    </location>
</feature>
<evidence type="ECO:0000313" key="2">
    <source>
        <dbReference type="EMBL" id="OJJ30660.1"/>
    </source>
</evidence>
<dbReference type="EMBL" id="KV878217">
    <property type="protein sequence ID" value="OJJ30660.1"/>
    <property type="molecule type" value="Genomic_DNA"/>
</dbReference>
<keyword evidence="1" id="KW-0812">Transmembrane</keyword>
<proteinExistence type="predicted"/>
<name>A0A1L9R6X4_ASPWE</name>
<organism evidence="2 3">
    <name type="scientific">Aspergillus wentii DTO 134E9</name>
    <dbReference type="NCBI Taxonomy" id="1073089"/>
    <lineage>
        <taxon>Eukaryota</taxon>
        <taxon>Fungi</taxon>
        <taxon>Dikarya</taxon>
        <taxon>Ascomycota</taxon>
        <taxon>Pezizomycotina</taxon>
        <taxon>Eurotiomycetes</taxon>
        <taxon>Eurotiomycetidae</taxon>
        <taxon>Eurotiales</taxon>
        <taxon>Aspergillaceae</taxon>
        <taxon>Aspergillus</taxon>
        <taxon>Aspergillus subgen. Cremei</taxon>
    </lineage>
</organism>